<dbReference type="AlphaFoldDB" id="A0A381VSD2"/>
<organism evidence="1">
    <name type="scientific">marine metagenome</name>
    <dbReference type="NCBI Taxonomy" id="408172"/>
    <lineage>
        <taxon>unclassified sequences</taxon>
        <taxon>metagenomes</taxon>
        <taxon>ecological metagenomes</taxon>
    </lineage>
</organism>
<sequence>MDLTKDKKFYSPLVFFTWYSIKFLSLCLLISGCDHSLNSEKKESGSDDIPAPDPLYLDVEYPNGGEIFDPGSIVPIQWVSNLDTCEWGMRIVLYKGINEEELVHVNTPNTGIFQWYVNTELASGGNYRIWIESLCDKGVYCGGCFGDFSDSVFVLTDNIIEPYLQLLYPNGGEVLIIGSQVNILWESNLGDCSWGMDLVLVKGNDSLVSISYGTTDTGFYQWQIPSTIEAADDYKIFIESLCYGGGSYCDGCHGDESDDSFSVVDN</sequence>
<name>A0A381VSD2_9ZZZZ</name>
<dbReference type="EMBL" id="UINC01009590">
    <property type="protein sequence ID" value="SVA42981.1"/>
    <property type="molecule type" value="Genomic_DNA"/>
</dbReference>
<gene>
    <name evidence="1" type="ORF">METZ01_LOCUS95835</name>
</gene>
<evidence type="ECO:0000313" key="1">
    <source>
        <dbReference type="EMBL" id="SVA42981.1"/>
    </source>
</evidence>
<accession>A0A381VSD2</accession>
<protein>
    <submittedName>
        <fullName evidence="1">Uncharacterized protein</fullName>
    </submittedName>
</protein>
<reference evidence="1" key="1">
    <citation type="submission" date="2018-05" db="EMBL/GenBank/DDBJ databases">
        <authorList>
            <person name="Lanie J.A."/>
            <person name="Ng W.-L."/>
            <person name="Kazmierczak K.M."/>
            <person name="Andrzejewski T.M."/>
            <person name="Davidsen T.M."/>
            <person name="Wayne K.J."/>
            <person name="Tettelin H."/>
            <person name="Glass J.I."/>
            <person name="Rusch D."/>
            <person name="Podicherti R."/>
            <person name="Tsui H.-C.T."/>
            <person name="Winkler M.E."/>
        </authorList>
    </citation>
    <scope>NUCLEOTIDE SEQUENCE</scope>
</reference>
<proteinExistence type="predicted"/>